<proteinExistence type="predicted"/>
<feature type="region of interest" description="Disordered" evidence="1">
    <location>
        <begin position="223"/>
        <end position="250"/>
    </location>
</feature>
<feature type="compositionally biased region" description="Basic and acidic residues" evidence="1">
    <location>
        <begin position="340"/>
        <end position="349"/>
    </location>
</feature>
<reference evidence="2 3" key="1">
    <citation type="submission" date="2017-12" db="EMBL/GenBank/DDBJ databases">
        <title>Comparative genomics of Botrytis spp.</title>
        <authorList>
            <person name="Valero-Jimenez C.A."/>
            <person name="Tapia P."/>
            <person name="Veloso J."/>
            <person name="Silva-Moreno E."/>
            <person name="Staats M."/>
            <person name="Valdes J.H."/>
            <person name="Van Kan J.A.L."/>
        </authorList>
    </citation>
    <scope>NUCLEOTIDE SEQUENCE [LARGE SCALE GENOMIC DNA]</scope>
    <source>
        <strain evidence="2 3">Be9601</strain>
    </source>
</reference>
<gene>
    <name evidence="2" type="ORF">BELL_0433g00060</name>
</gene>
<organism evidence="2 3">
    <name type="scientific">Botrytis elliptica</name>
    <dbReference type="NCBI Taxonomy" id="278938"/>
    <lineage>
        <taxon>Eukaryota</taxon>
        <taxon>Fungi</taxon>
        <taxon>Dikarya</taxon>
        <taxon>Ascomycota</taxon>
        <taxon>Pezizomycotina</taxon>
        <taxon>Leotiomycetes</taxon>
        <taxon>Helotiales</taxon>
        <taxon>Sclerotiniaceae</taxon>
        <taxon>Botrytis</taxon>
    </lineage>
</organism>
<keyword evidence="3" id="KW-1185">Reference proteome</keyword>
<sequence>MDINSPKRRKLSERTPDQAQTAKGKGKEVMTMTTSQASWPPNKVPVEIFNLIIMNLPRSSIHSMRLVNHEFEANVSEYLFKYVVVPFRPEIYGIASEPSTSHSSILLQDKGMRIFQGFGRHIRHFAMSFEVDIAKLTKPPIKHDHDTITTFWGSYKWPFQEYNRYAQLEGLEQKADETRTMTKAFQFIVAAEELGLSIDGGLGWLAGPDVNHKVAQRGDKPAVFGSTRFKPEPEPEPKQNMRPNQITPPFRTELLNDTRSLLQRVFQESVFGSDQTNQSLDQSLSNGGPANARTQVRQAGVPNAPSIPYADFEEGIARILGNHFGTGNPAVDDEDDDDERLNTEDRVSTDGEDERDAQSGAIVSNNAPGRSSFNGAPGRKRKSTSKSHCLKPNELTGAQKEMLLELEWAQRAFMQTFTIAVIDSPVTFTGVKKLTIARLPNRHLPNLVRDDFWDSLPNLLELSLGIIPDWRELVKLPTSWVQDIKLRPSKAVIGVFQLLSKQMSRRQQIESLHFEWVGGGEYAPGLFCRNQHILAAPIVSDSMSMVSRKGEKEVLSLPYIKNLSLKNCWLSPHMFTRFVKDLKQCSLQSLTLDSVSLTAFIRPGQHPMPRANHQQNALAQAMAVDMAANMGFANNHHLAAHAALFPPNMAALPPFLAAAPPATQLPAVMTNSNAQPAWLDEPRNGSWAQVIDTLTPGNRLADLRHANELGAEPQPRTQSSLKQLVFKSCGYARLPLEFNQSAIHEGGGEQRGSVPAGVTKRINDYESIMMKPGDSLLASITNAMSDLEVEILQNAWNMTLGWGNLPMQLTTEANHDGILRAGSGRFNGSIVAAAPTPNSAPEV</sequence>
<dbReference type="OrthoDB" id="4194555at2759"/>
<evidence type="ECO:0000313" key="2">
    <source>
        <dbReference type="EMBL" id="TGO72635.1"/>
    </source>
</evidence>
<accession>A0A4Z1JG34</accession>
<feature type="compositionally biased region" description="Basic residues" evidence="1">
    <location>
        <begin position="1"/>
        <end position="11"/>
    </location>
</feature>
<feature type="region of interest" description="Disordered" evidence="1">
    <location>
        <begin position="321"/>
        <end position="392"/>
    </location>
</feature>
<comment type="caution">
    <text evidence="2">The sequence shown here is derived from an EMBL/GenBank/DDBJ whole genome shotgun (WGS) entry which is preliminary data.</text>
</comment>
<dbReference type="Proteomes" id="UP000297229">
    <property type="component" value="Unassembled WGS sequence"/>
</dbReference>
<feature type="compositionally biased region" description="Basic and acidic residues" evidence="1">
    <location>
        <begin position="229"/>
        <end position="239"/>
    </location>
</feature>
<dbReference type="STRING" id="278938.A0A4Z1JG34"/>
<feature type="compositionally biased region" description="Basic residues" evidence="1">
    <location>
        <begin position="378"/>
        <end position="389"/>
    </location>
</feature>
<feature type="region of interest" description="Disordered" evidence="1">
    <location>
        <begin position="273"/>
        <end position="294"/>
    </location>
</feature>
<evidence type="ECO:0000313" key="3">
    <source>
        <dbReference type="Proteomes" id="UP000297229"/>
    </source>
</evidence>
<name>A0A4Z1JG34_9HELO</name>
<evidence type="ECO:0000256" key="1">
    <source>
        <dbReference type="SAM" id="MobiDB-lite"/>
    </source>
</evidence>
<feature type="compositionally biased region" description="Polar residues" evidence="1">
    <location>
        <begin position="361"/>
        <end position="374"/>
    </location>
</feature>
<evidence type="ECO:0008006" key="4">
    <source>
        <dbReference type="Google" id="ProtNLM"/>
    </source>
</evidence>
<protein>
    <recommendedName>
        <fullName evidence="4">F-box domain-containing protein</fullName>
    </recommendedName>
</protein>
<dbReference type="EMBL" id="PQXM01000431">
    <property type="protein sequence ID" value="TGO72635.1"/>
    <property type="molecule type" value="Genomic_DNA"/>
</dbReference>
<feature type="region of interest" description="Disordered" evidence="1">
    <location>
        <begin position="1"/>
        <end position="28"/>
    </location>
</feature>
<dbReference type="AlphaFoldDB" id="A0A4Z1JG34"/>